<evidence type="ECO:0000313" key="3">
    <source>
        <dbReference type="Proteomes" id="UP000716906"/>
    </source>
</evidence>
<proteinExistence type="predicted"/>
<comment type="caution">
    <text evidence="2">The sequence shown here is derived from an EMBL/GenBank/DDBJ whole genome shotgun (WGS) entry which is preliminary data.</text>
</comment>
<gene>
    <name evidence="2" type="ORF">H7U36_10205</name>
</gene>
<accession>A0ABS2EA30</accession>
<organism evidence="2 3">
    <name type="scientific">Faecalicatena fissicatena</name>
    <dbReference type="NCBI Taxonomy" id="290055"/>
    <lineage>
        <taxon>Bacteria</taxon>
        <taxon>Bacillati</taxon>
        <taxon>Bacillota</taxon>
        <taxon>Clostridia</taxon>
        <taxon>Lachnospirales</taxon>
        <taxon>Lachnospiraceae</taxon>
        <taxon>Faecalicatena</taxon>
    </lineage>
</organism>
<evidence type="ECO:0000256" key="1">
    <source>
        <dbReference type="SAM" id="Phobius"/>
    </source>
</evidence>
<keyword evidence="1" id="KW-0472">Membrane</keyword>
<protein>
    <submittedName>
        <fullName evidence="2">Uncharacterized protein</fullName>
    </submittedName>
</protein>
<keyword evidence="1" id="KW-0812">Transmembrane</keyword>
<dbReference type="EMBL" id="JACLYY010000009">
    <property type="protein sequence ID" value="MBM6738465.1"/>
    <property type="molecule type" value="Genomic_DNA"/>
</dbReference>
<evidence type="ECO:0000313" key="2">
    <source>
        <dbReference type="EMBL" id="MBM6738465.1"/>
    </source>
</evidence>
<sequence>MDVTVGERQYTAEELQEIFDRAAEELEVLVLGENESLDKVTADLSLVTELPDLPIAVEWELDRYEVLNVSGEIQEEALREALVEEREGVLVNLKAFMTYTQDQTRQAVHEITVRLCPAARTKEEKLIEKIRAWIAEYDNENKTKETIKLPKEVDGQKISYHYPMDTRGAVILAMGLMTVVLLFCLEKQNEKKDEEKRKQQMMMDYPQIVSQLNLLLGAGMSSKSAWKKIVDDYQRRKPARGERAAYEEMAAAWNEMCGGVPEKDCYESFGGRCGLQAYMKLGALLSQNLRRGTKGLADALRLEGIHAFEERKALARRRGEEAGTKLLLPMFLMLAVVLVIVIVPAFLSISL</sequence>
<dbReference type="Proteomes" id="UP000716906">
    <property type="component" value="Unassembled WGS sequence"/>
</dbReference>
<feature type="transmembrane region" description="Helical" evidence="1">
    <location>
        <begin position="168"/>
        <end position="185"/>
    </location>
</feature>
<feature type="transmembrane region" description="Helical" evidence="1">
    <location>
        <begin position="326"/>
        <end position="349"/>
    </location>
</feature>
<reference evidence="2 3" key="1">
    <citation type="journal article" date="2021" name="Sci. Rep.">
        <title>The distribution of antibiotic resistance genes in chicken gut microbiota commensals.</title>
        <authorList>
            <person name="Juricova H."/>
            <person name="Matiasovicova J."/>
            <person name="Kubasova T."/>
            <person name="Cejkova D."/>
            <person name="Rychlik I."/>
        </authorList>
    </citation>
    <scope>NUCLEOTIDE SEQUENCE [LARGE SCALE GENOMIC DNA]</scope>
    <source>
        <strain evidence="2 3">An773</strain>
    </source>
</reference>
<keyword evidence="3" id="KW-1185">Reference proteome</keyword>
<name>A0ABS2EA30_9FIRM</name>
<keyword evidence="1" id="KW-1133">Transmembrane helix</keyword>